<sequence>MDTAHYQEYVDPTQIWTANEPEQPHSIPAQLVLDCSTIKSTRNKAGGAFHERNKILLHYGAFLMVLR</sequence>
<dbReference type="Proteomes" id="UP000002534">
    <property type="component" value="Chromosome"/>
</dbReference>
<dbReference type="AlphaFoldDB" id="Q0C6K5"/>
<protein>
    <submittedName>
        <fullName evidence="1">Uncharacterized protein</fullName>
    </submittedName>
</protein>
<name>Q0C6K5_SYNC1</name>
<evidence type="ECO:0000313" key="1">
    <source>
        <dbReference type="EMBL" id="ABI81933.1"/>
    </source>
</evidence>
<accession>Q0C6K5</accession>
<organism evidence="1 2">
    <name type="scientific">Syntrophotalea carbinolica (strain DSM 2380 / NBRC 103641 / GraBd1)</name>
    <name type="common">Pelobacter carbinolicus</name>
    <dbReference type="NCBI Taxonomy" id="338963"/>
    <lineage>
        <taxon>Bacteria</taxon>
        <taxon>Pseudomonadati</taxon>
        <taxon>Thermodesulfobacteriota</taxon>
        <taxon>Desulfuromonadia</taxon>
        <taxon>Desulfuromonadales</taxon>
        <taxon>Syntrophotaleaceae</taxon>
        <taxon>Syntrophotalea</taxon>
    </lineage>
</organism>
<evidence type="ECO:0000313" key="2">
    <source>
        <dbReference type="Proteomes" id="UP000002534"/>
    </source>
</evidence>
<gene>
    <name evidence="1" type="ordered locus">Pcar_3314</name>
</gene>
<dbReference type="EMBL" id="CP000142">
    <property type="protein sequence ID" value="ABI81933.1"/>
    <property type="molecule type" value="Genomic_DNA"/>
</dbReference>
<dbReference type="KEGG" id="pca:Pcar_3314"/>
<proteinExistence type="predicted"/>
<reference evidence="2" key="1">
    <citation type="submission" date="2005-10" db="EMBL/GenBank/DDBJ databases">
        <title>Complete sequence of Pelobacter carbinolicus DSM 2380.</title>
        <authorList>
            <person name="Copeland A."/>
            <person name="Lucas S."/>
            <person name="Lapidus A."/>
            <person name="Barry K."/>
            <person name="Detter J.C."/>
            <person name="Glavina T."/>
            <person name="Hammon N."/>
            <person name="Israni S."/>
            <person name="Pitluck S."/>
            <person name="Chertkov O."/>
            <person name="Schmutz J."/>
            <person name="Larimer F."/>
            <person name="Land M."/>
            <person name="Kyrpides N."/>
            <person name="Ivanova N."/>
            <person name="Richardson P."/>
        </authorList>
    </citation>
    <scope>NUCLEOTIDE SEQUENCE [LARGE SCALE GENOMIC DNA]</scope>
    <source>
        <strain evidence="2">DSM 2380 / NBRC 103641 / GraBd1</strain>
    </source>
</reference>
<reference evidence="1 2" key="2">
    <citation type="journal article" date="2012" name="BMC Genomics">
        <title>The genome of Pelobacter carbinolicus reveals surprising metabolic capabilities and physiological features.</title>
        <authorList>
            <person name="Aklujkar M."/>
            <person name="Haveman S.A."/>
            <person name="Didonato R.Jr."/>
            <person name="Chertkov O."/>
            <person name="Han C.S."/>
            <person name="Land M.L."/>
            <person name="Brown P."/>
            <person name="Lovley D.R."/>
        </authorList>
    </citation>
    <scope>NUCLEOTIDE SEQUENCE [LARGE SCALE GENOMIC DNA]</scope>
    <source>
        <strain evidence="2">DSM 2380 / NBRC 103641 / GraBd1</strain>
    </source>
</reference>
<dbReference type="HOGENOM" id="CLU_2808599_0_0_7"/>
<keyword evidence="2" id="KW-1185">Reference proteome</keyword>